<dbReference type="EMBL" id="OV121132">
    <property type="protein sequence ID" value="CAH0546071.1"/>
    <property type="molecule type" value="Genomic_DNA"/>
</dbReference>
<protein>
    <submittedName>
        <fullName evidence="2">Uncharacterized protein</fullName>
    </submittedName>
</protein>
<organism evidence="2 3">
    <name type="scientific">Brassicogethes aeneus</name>
    <name type="common">Rape pollen beetle</name>
    <name type="synonym">Meligethes aeneus</name>
    <dbReference type="NCBI Taxonomy" id="1431903"/>
    <lineage>
        <taxon>Eukaryota</taxon>
        <taxon>Metazoa</taxon>
        <taxon>Ecdysozoa</taxon>
        <taxon>Arthropoda</taxon>
        <taxon>Hexapoda</taxon>
        <taxon>Insecta</taxon>
        <taxon>Pterygota</taxon>
        <taxon>Neoptera</taxon>
        <taxon>Endopterygota</taxon>
        <taxon>Coleoptera</taxon>
        <taxon>Polyphaga</taxon>
        <taxon>Cucujiformia</taxon>
        <taxon>Nitidulidae</taxon>
        <taxon>Meligethinae</taxon>
        <taxon>Brassicogethes</taxon>
    </lineage>
</organism>
<name>A0A9P0AQC8_BRAAE</name>
<evidence type="ECO:0000313" key="2">
    <source>
        <dbReference type="EMBL" id="CAH0546071.1"/>
    </source>
</evidence>
<accession>A0A9P0AQC8</accession>
<gene>
    <name evidence="2" type="ORF">MELIAE_LOCUS318</name>
</gene>
<sequence>MSKHLHTLLLNGVNLEPGKSRNMSQYAKLLLHAGKKKNATIEEDNRAVVSSSEKNSNCCFPQKIFQDPDVMFAYKNTLGMCRQFLNTKDKSLALAKERYFNVKKRGGQKLSDRDCFTLLNDKAKILNIAGTDDDLFRSVCISSKKSELGKFFGKDYNRNKKFDFIRQVQNVHSKKVNKWPVKRINSYKTRSMEEIKLKKNASKQIVTRRNKHKYDMAGLRMKLLSQNRKPREDLSLSMAPSTKKDLGTVPNEYTYSRRGRYSNGRVKRVSSMHLIENIQRLAHKKDDKKRFLKLSNTPVESLNIESNALSKQYFSEFNRIQKTLDSLLHEYNAMKAMLKTHKSDADLAIKDPGIVETKKETQPQESFLKFNDPIHPVEPQTWNGFGEYELKKNLVPQQPQPTNKETKVYEYKHDSAIQDQKQLDAIPPNEPVEVISSKANEEEENPLPYLTSPQVQNMNDEIFNHQNQKEECIGCKPKNDRYKLKMRKPLSNGVPTLASARKWFTEVENKNARLNILLNDPEENTFNIKFSKAKHDSKSFIFFLDPKREPNIYNNIKENNSIVKYEKNTKSSNIMVEENKIKEAKNYAQKVTDTPIEENNQVQFNLQPIEEENIKLEKNIKEENNNIVKNEIMTINSDIKVEENTIKEAKNYVKNETDVIKLKDQNTIEITEDNLQKIKKEDNGLKINENITEETCICKTDEHSKIEDKSTKNEEQSVYKLDCLEKEENSVNPKLEKNGIIKEETPKKEENIAKLQESSITKKKNSIKLEDSNIKLDEERNMHNLKNKCNKKEAIKEEIPKKKENMYKFKDDSCLKENDSIFKMEKINIKNIENIMPENINIKETSIMKGMENIKLEENFIREESDIKEKQDLKEIGTFVLRTSACKKFDSTSKRPVVTNEVFLKTDCHTTIDKCYRSDIKTKPDTDQNINVIKRLILCIYRDCNTNKQNLPENFLNNPNREASFNCLKEIVPGTENDNANFYIKRSNNCHIYCKGSLKSKQSLTETSESNTNKEMYGMPQKQKESTGYCSKNDLRSTKFVTKRENGNIWVVNATNTFVVNNFIVPNPLLKRVESINNDLPEKTDDDKNTNVNEAIDNVNSKEVVELFTTQTPENKEFPEKLNRLKSPKKEESTSYFAKDISEEPLERNTETFIELYKKEFLKDVKSKVDIEDKKLLNTISGCMDSAYKRFSDQTAKEKAFKKLISYRVHDPYFEENEREIKGNRDLFVQVKSSALKKPEYETPDVDENKFSKPSAQNKVVLSDKDLFNKLQRQHIAKEIETKSKIIQEIAKLPEVETTDPIRLEKVEDLKEKSTSLLERMEESTAVQMLKKVSVSLRDLANQILRIDDSKPEMLLRE</sequence>
<keyword evidence="3" id="KW-1185">Reference proteome</keyword>
<dbReference type="Proteomes" id="UP001154078">
    <property type="component" value="Chromosome 1"/>
</dbReference>
<proteinExistence type="predicted"/>
<feature type="compositionally biased region" description="Polar residues" evidence="1">
    <location>
        <begin position="1004"/>
        <end position="1014"/>
    </location>
</feature>
<feature type="region of interest" description="Disordered" evidence="1">
    <location>
        <begin position="1004"/>
        <end position="1030"/>
    </location>
</feature>
<evidence type="ECO:0000256" key="1">
    <source>
        <dbReference type="SAM" id="MobiDB-lite"/>
    </source>
</evidence>
<evidence type="ECO:0000313" key="3">
    <source>
        <dbReference type="Proteomes" id="UP001154078"/>
    </source>
</evidence>
<reference evidence="2" key="1">
    <citation type="submission" date="2021-12" db="EMBL/GenBank/DDBJ databases">
        <authorList>
            <person name="King R."/>
        </authorList>
    </citation>
    <scope>NUCLEOTIDE SEQUENCE</scope>
</reference>